<dbReference type="AlphaFoldDB" id="I3Z0A7"/>
<keyword evidence="1" id="KW-0812">Transmembrane</keyword>
<dbReference type="eggNOG" id="ENOG5032S67">
    <property type="taxonomic scope" value="Bacteria"/>
</dbReference>
<dbReference type="HOGENOM" id="CLU_158632_0_0_10"/>
<dbReference type="Proteomes" id="UP000006050">
    <property type="component" value="Chromosome"/>
</dbReference>
<gene>
    <name evidence="2" type="ordered locus">Belba_0003</name>
</gene>
<feature type="transmembrane region" description="Helical" evidence="1">
    <location>
        <begin position="6"/>
        <end position="22"/>
    </location>
</feature>
<keyword evidence="3" id="KW-1185">Reference proteome</keyword>
<accession>I3Z0A7</accession>
<evidence type="ECO:0000313" key="3">
    <source>
        <dbReference type="Proteomes" id="UP000006050"/>
    </source>
</evidence>
<dbReference type="STRING" id="866536.Belba_0003"/>
<proteinExistence type="predicted"/>
<sequence>MPTRYLFYIITLIVALLIIWIGKESFTQPGVGDLDLEFEETAFYRNENNTGPVVRVYAVYAADTLWNVLEQYGQFMPHTKYGNTKVFFFESKENSPQDIYPDEPYFDEKYNQYCIAKYEKSSMGDINFVKRPFQK</sequence>
<reference evidence="3" key="1">
    <citation type="submission" date="2012-06" db="EMBL/GenBank/DDBJ databases">
        <title>The complete genome of Belliella baltica DSM 15883.</title>
        <authorList>
            <person name="Lucas S."/>
            <person name="Copeland A."/>
            <person name="Lapidus A."/>
            <person name="Goodwin L."/>
            <person name="Pitluck S."/>
            <person name="Peters L."/>
            <person name="Mikhailova N."/>
            <person name="Davenport K."/>
            <person name="Kyrpides N."/>
            <person name="Mavromatis K."/>
            <person name="Pagani I."/>
            <person name="Ivanova N."/>
            <person name="Ovchinnikova G."/>
            <person name="Zeytun A."/>
            <person name="Detter J.C."/>
            <person name="Han C."/>
            <person name="Land M."/>
            <person name="Hauser L."/>
            <person name="Markowitz V."/>
            <person name="Cheng J.-F."/>
            <person name="Hugenholtz P."/>
            <person name="Woyke T."/>
            <person name="Wu D."/>
            <person name="Tindall B."/>
            <person name="Pomrenke H."/>
            <person name="Brambilla E."/>
            <person name="Klenk H.-P."/>
            <person name="Eisen J.A."/>
        </authorList>
    </citation>
    <scope>NUCLEOTIDE SEQUENCE [LARGE SCALE GENOMIC DNA]</scope>
    <source>
        <strain evidence="3">DSM 15883 / CIP 108006 / LMG 21964 / BA134</strain>
    </source>
</reference>
<keyword evidence="1" id="KW-1133">Transmembrane helix</keyword>
<evidence type="ECO:0000256" key="1">
    <source>
        <dbReference type="SAM" id="Phobius"/>
    </source>
</evidence>
<keyword evidence="1" id="KW-0472">Membrane</keyword>
<dbReference type="KEGG" id="bbd:Belba_0003"/>
<dbReference type="EMBL" id="CP003281">
    <property type="protein sequence ID" value="AFL82675.1"/>
    <property type="molecule type" value="Genomic_DNA"/>
</dbReference>
<name>I3Z0A7_BELBD</name>
<dbReference type="RefSeq" id="WP_014770693.1">
    <property type="nucleotide sequence ID" value="NC_018010.1"/>
</dbReference>
<protein>
    <submittedName>
        <fullName evidence="2">Uncharacterized protein</fullName>
    </submittedName>
</protein>
<dbReference type="OrthoDB" id="709006at2"/>
<organism evidence="2 3">
    <name type="scientific">Belliella baltica (strain DSM 15883 / CIP 108006 / LMG 21964 / BA134)</name>
    <dbReference type="NCBI Taxonomy" id="866536"/>
    <lineage>
        <taxon>Bacteria</taxon>
        <taxon>Pseudomonadati</taxon>
        <taxon>Bacteroidota</taxon>
        <taxon>Cytophagia</taxon>
        <taxon>Cytophagales</taxon>
        <taxon>Cyclobacteriaceae</taxon>
        <taxon>Belliella</taxon>
    </lineage>
</organism>
<evidence type="ECO:0000313" key="2">
    <source>
        <dbReference type="EMBL" id="AFL82675.1"/>
    </source>
</evidence>
<dbReference type="PATRIC" id="fig|866536.3.peg.3"/>